<keyword evidence="3" id="KW-1185">Reference proteome</keyword>
<dbReference type="PANTHER" id="PTHR45923">
    <property type="entry name" value="PROTEIN SEY1"/>
    <property type="match status" value="1"/>
</dbReference>
<dbReference type="EMBL" id="LXQA010003084">
    <property type="protein sequence ID" value="MCH82007.1"/>
    <property type="molecule type" value="Genomic_DNA"/>
</dbReference>
<evidence type="ECO:0000313" key="2">
    <source>
        <dbReference type="EMBL" id="MCH82007.1"/>
    </source>
</evidence>
<sequence length="171" mass="19237">MTLHLKVEVTALSHYEHAEDKFIEEVMVATVRCEEIASEKLSDLRSDKGWLELEEVVQLGPVKGFGEKLSSIIDTYLSLYDEETIFFDESVRNAKRKQLESNTLDIVFPVYATMIGHLRSIALKDFKTKLDGSLNNGKGFASSVQTWIQSIMLKFDKDSAGNNQIHSSSSS</sequence>
<gene>
    <name evidence="2" type="ORF">A2U01_0002802</name>
</gene>
<dbReference type="InterPro" id="IPR046758">
    <property type="entry name" value="Sey1/RHD3-like_3HB"/>
</dbReference>
<evidence type="ECO:0000259" key="1">
    <source>
        <dbReference type="Pfam" id="PF20428"/>
    </source>
</evidence>
<protein>
    <submittedName>
        <fullName evidence="2">ROOT HAIR defective 3 GTP-binding family protein</fullName>
    </submittedName>
</protein>
<dbReference type="GO" id="GO:0003924">
    <property type="term" value="F:GTPase activity"/>
    <property type="evidence" value="ECO:0007669"/>
    <property type="project" value="TreeGrafter"/>
</dbReference>
<name>A0A392M3Q2_9FABA</name>
<dbReference type="PANTHER" id="PTHR45923:SF20">
    <property type="entry name" value="PROTEIN ROOT HAIR DEFECTIVE 3 HOMOLOG 2"/>
    <property type="match status" value="1"/>
</dbReference>
<dbReference type="Proteomes" id="UP000265520">
    <property type="component" value="Unassembled WGS sequence"/>
</dbReference>
<feature type="domain" description="Sey1/RHD3-like three-helix bundle" evidence="1">
    <location>
        <begin position="63"/>
        <end position="159"/>
    </location>
</feature>
<evidence type="ECO:0000313" key="3">
    <source>
        <dbReference type="Proteomes" id="UP000265520"/>
    </source>
</evidence>
<dbReference type="AlphaFoldDB" id="A0A392M3Q2"/>
<organism evidence="2 3">
    <name type="scientific">Trifolium medium</name>
    <dbReference type="NCBI Taxonomy" id="97028"/>
    <lineage>
        <taxon>Eukaryota</taxon>
        <taxon>Viridiplantae</taxon>
        <taxon>Streptophyta</taxon>
        <taxon>Embryophyta</taxon>
        <taxon>Tracheophyta</taxon>
        <taxon>Spermatophyta</taxon>
        <taxon>Magnoliopsida</taxon>
        <taxon>eudicotyledons</taxon>
        <taxon>Gunneridae</taxon>
        <taxon>Pentapetalae</taxon>
        <taxon>rosids</taxon>
        <taxon>fabids</taxon>
        <taxon>Fabales</taxon>
        <taxon>Fabaceae</taxon>
        <taxon>Papilionoideae</taxon>
        <taxon>50 kb inversion clade</taxon>
        <taxon>NPAAA clade</taxon>
        <taxon>Hologalegina</taxon>
        <taxon>IRL clade</taxon>
        <taxon>Trifolieae</taxon>
        <taxon>Trifolium</taxon>
    </lineage>
</organism>
<dbReference type="GO" id="GO:0005783">
    <property type="term" value="C:endoplasmic reticulum"/>
    <property type="evidence" value="ECO:0007669"/>
    <property type="project" value="TreeGrafter"/>
</dbReference>
<dbReference type="GO" id="GO:0016320">
    <property type="term" value="P:endoplasmic reticulum membrane fusion"/>
    <property type="evidence" value="ECO:0007669"/>
    <property type="project" value="TreeGrafter"/>
</dbReference>
<proteinExistence type="predicted"/>
<dbReference type="InterPro" id="IPR008803">
    <property type="entry name" value="RHD3/Sey1"/>
</dbReference>
<accession>A0A392M3Q2</accession>
<dbReference type="Pfam" id="PF20428">
    <property type="entry name" value="Sey1_3HB"/>
    <property type="match status" value="1"/>
</dbReference>
<reference evidence="2 3" key="1">
    <citation type="journal article" date="2018" name="Front. Plant Sci.">
        <title>Red Clover (Trifolium pratense) and Zigzag Clover (T. medium) - A Picture of Genomic Similarities and Differences.</title>
        <authorList>
            <person name="Dluhosova J."/>
            <person name="Istvanek J."/>
            <person name="Nedelnik J."/>
            <person name="Repkova J."/>
        </authorList>
    </citation>
    <scope>NUCLEOTIDE SEQUENCE [LARGE SCALE GENOMIC DNA]</scope>
    <source>
        <strain evidence="3">cv. 10/8</strain>
        <tissue evidence="2">Leaf</tissue>
    </source>
</reference>
<comment type="caution">
    <text evidence="2">The sequence shown here is derived from an EMBL/GenBank/DDBJ whole genome shotgun (WGS) entry which is preliminary data.</text>
</comment>